<keyword evidence="2" id="KW-1133">Transmembrane helix</keyword>
<evidence type="ECO:0000256" key="1">
    <source>
        <dbReference type="SAM" id="MobiDB-lite"/>
    </source>
</evidence>
<name>S2JR48_MUCC1</name>
<dbReference type="EMBL" id="KE123900">
    <property type="protein sequence ID" value="EPB92454.1"/>
    <property type="molecule type" value="Genomic_DNA"/>
</dbReference>
<organism evidence="3 4">
    <name type="scientific">Mucor circinelloides f. circinelloides (strain 1006PhL)</name>
    <name type="common">Mucormycosis agent</name>
    <name type="synonym">Calyptromyces circinelloides</name>
    <dbReference type="NCBI Taxonomy" id="1220926"/>
    <lineage>
        <taxon>Eukaryota</taxon>
        <taxon>Fungi</taxon>
        <taxon>Fungi incertae sedis</taxon>
        <taxon>Mucoromycota</taxon>
        <taxon>Mucoromycotina</taxon>
        <taxon>Mucoromycetes</taxon>
        <taxon>Mucorales</taxon>
        <taxon>Mucorineae</taxon>
        <taxon>Mucoraceae</taxon>
        <taxon>Mucor</taxon>
    </lineage>
</organism>
<feature type="transmembrane region" description="Helical" evidence="2">
    <location>
        <begin position="136"/>
        <end position="159"/>
    </location>
</feature>
<dbReference type="VEuPathDB" id="FungiDB:HMPREF1544_00752"/>
<feature type="transmembrane region" description="Helical" evidence="2">
    <location>
        <begin position="12"/>
        <end position="31"/>
    </location>
</feature>
<sequence length="200" mass="22354">MDREYMQTAKVALILCSCFFSYGTYWSDWAFDYYLLWANPSEYPEAITRATFYYANQGHIPNILKYVPIANLCIAAAGFVTGLLTMTDGNLLFDGASLVLMMFGITTYLSSVKPAITVVSESADVNEITTSLKNIAAAHFIIVLAITGIIGLQITHYFVMKRSNKDREDGGNQETDQEEDEEDEEEEQEQEAPKAGDSKH</sequence>
<evidence type="ECO:0000313" key="3">
    <source>
        <dbReference type="EMBL" id="EPB92454.1"/>
    </source>
</evidence>
<dbReference type="OMA" id="GGRESNW"/>
<dbReference type="PANTHER" id="PTHR28228:SF1">
    <property type="entry name" value="SECRETORY COMPONENT PROTEIN SHR3"/>
    <property type="match status" value="1"/>
</dbReference>
<dbReference type="Pfam" id="PF08229">
    <property type="entry name" value="SHR3_chaperone"/>
    <property type="match status" value="1"/>
</dbReference>
<dbReference type="PANTHER" id="PTHR28228">
    <property type="entry name" value="SECRETORY COMPONENT PROTEIN SHR3"/>
    <property type="match status" value="1"/>
</dbReference>
<dbReference type="InterPro" id="IPR013248">
    <property type="entry name" value="Psh3/Shr3"/>
</dbReference>
<dbReference type="AlphaFoldDB" id="S2JR48"/>
<keyword evidence="2" id="KW-0812">Transmembrane</keyword>
<accession>S2JR48</accession>
<evidence type="ECO:0000313" key="4">
    <source>
        <dbReference type="Proteomes" id="UP000014254"/>
    </source>
</evidence>
<dbReference type="GO" id="GO:0005789">
    <property type="term" value="C:endoplasmic reticulum membrane"/>
    <property type="evidence" value="ECO:0007669"/>
    <property type="project" value="TreeGrafter"/>
</dbReference>
<keyword evidence="4" id="KW-1185">Reference proteome</keyword>
<dbReference type="OrthoDB" id="5229808at2759"/>
<dbReference type="SMART" id="SM00786">
    <property type="entry name" value="SHR3_chaperone"/>
    <property type="match status" value="1"/>
</dbReference>
<keyword evidence="2" id="KW-0472">Membrane</keyword>
<gene>
    <name evidence="3" type="ORF">HMPREF1544_00752</name>
</gene>
<protein>
    <submittedName>
        <fullName evidence="3">ER membrane protein SH3</fullName>
    </submittedName>
</protein>
<dbReference type="InParanoid" id="S2JR48"/>
<proteinExistence type="predicted"/>
<feature type="transmembrane region" description="Helical" evidence="2">
    <location>
        <begin position="63"/>
        <end position="84"/>
    </location>
</feature>
<feature type="compositionally biased region" description="Acidic residues" evidence="1">
    <location>
        <begin position="175"/>
        <end position="190"/>
    </location>
</feature>
<feature type="transmembrane region" description="Helical" evidence="2">
    <location>
        <begin position="91"/>
        <end position="110"/>
    </location>
</feature>
<feature type="region of interest" description="Disordered" evidence="1">
    <location>
        <begin position="164"/>
        <end position="200"/>
    </location>
</feature>
<reference evidence="4" key="1">
    <citation type="submission" date="2013-05" db="EMBL/GenBank/DDBJ databases">
        <title>The Genome sequence of Mucor circinelloides f. circinelloides 1006PhL.</title>
        <authorList>
            <consortium name="The Broad Institute Genomics Platform"/>
            <person name="Cuomo C."/>
            <person name="Earl A."/>
            <person name="Findley K."/>
            <person name="Lee S.C."/>
            <person name="Walker B."/>
            <person name="Young S."/>
            <person name="Zeng Q."/>
            <person name="Gargeya S."/>
            <person name="Fitzgerald M."/>
            <person name="Haas B."/>
            <person name="Abouelleil A."/>
            <person name="Allen A.W."/>
            <person name="Alvarado L."/>
            <person name="Arachchi H.M."/>
            <person name="Berlin A.M."/>
            <person name="Chapman S.B."/>
            <person name="Gainer-Dewar J."/>
            <person name="Goldberg J."/>
            <person name="Griggs A."/>
            <person name="Gujja S."/>
            <person name="Hansen M."/>
            <person name="Howarth C."/>
            <person name="Imamovic A."/>
            <person name="Ireland A."/>
            <person name="Larimer J."/>
            <person name="McCowan C."/>
            <person name="Murphy C."/>
            <person name="Pearson M."/>
            <person name="Poon T.W."/>
            <person name="Priest M."/>
            <person name="Roberts A."/>
            <person name="Saif S."/>
            <person name="Shea T."/>
            <person name="Sisk P."/>
            <person name="Sykes S."/>
            <person name="Wortman J."/>
            <person name="Nusbaum C."/>
            <person name="Birren B."/>
        </authorList>
    </citation>
    <scope>NUCLEOTIDE SEQUENCE [LARGE SCALE GENOMIC DNA]</scope>
    <source>
        <strain evidence="4">1006PhL</strain>
    </source>
</reference>
<dbReference type="GO" id="GO:0006888">
    <property type="term" value="P:endoplasmic reticulum to Golgi vesicle-mediated transport"/>
    <property type="evidence" value="ECO:0007669"/>
    <property type="project" value="TreeGrafter"/>
</dbReference>
<dbReference type="GO" id="GO:0051082">
    <property type="term" value="F:unfolded protein binding"/>
    <property type="evidence" value="ECO:0007669"/>
    <property type="project" value="TreeGrafter"/>
</dbReference>
<feature type="compositionally biased region" description="Basic and acidic residues" evidence="1">
    <location>
        <begin position="191"/>
        <end position="200"/>
    </location>
</feature>
<evidence type="ECO:0000256" key="2">
    <source>
        <dbReference type="SAM" id="Phobius"/>
    </source>
</evidence>
<dbReference type="Proteomes" id="UP000014254">
    <property type="component" value="Unassembled WGS sequence"/>
</dbReference>